<gene>
    <name evidence="2" type="ORF">OIN59_09495</name>
</gene>
<evidence type="ECO:0000313" key="2">
    <source>
        <dbReference type="EMBL" id="MDD2177668.1"/>
    </source>
</evidence>
<protein>
    <submittedName>
        <fullName evidence="2">PepSY domain-containing protein</fullName>
    </submittedName>
</protein>
<evidence type="ECO:0000313" key="3">
    <source>
        <dbReference type="Proteomes" id="UP001148932"/>
    </source>
</evidence>
<sequence length="128" mass="14822">MFLIPHRASEGRYVKRWRLAACVLWAAALAMPLAWASGKDDHDRARQAVQAGQVLPLPTVLERLQREVPGQVLDVELEQERDRWIYEIKLLTPAGQLTKVKLDARTAEVLRVRSRESREDQQRSRDNR</sequence>
<keyword evidence="3" id="KW-1185">Reference proteome</keyword>
<accession>A0ABT5RXP7</accession>
<dbReference type="EMBL" id="JAPCKI010000004">
    <property type="protein sequence ID" value="MDD2177668.1"/>
    <property type="molecule type" value="Genomic_DNA"/>
</dbReference>
<dbReference type="RefSeq" id="WP_274109570.1">
    <property type="nucleotide sequence ID" value="NZ_JAPCKI010000004.1"/>
</dbReference>
<reference evidence="2" key="1">
    <citation type="submission" date="2022-10" db="EMBL/GenBank/DDBJ databases">
        <title>Description of microaerobic benzene degrading bacteria.</title>
        <authorList>
            <person name="Bedics A."/>
            <person name="Tancsics A."/>
            <person name="Banerjee S."/>
        </authorList>
    </citation>
    <scope>NUCLEOTIDE SEQUENCE</scope>
    <source>
        <strain evidence="2">D2M1</strain>
    </source>
</reference>
<evidence type="ECO:0000259" key="1">
    <source>
        <dbReference type="Pfam" id="PF03413"/>
    </source>
</evidence>
<feature type="domain" description="PepSY" evidence="1">
    <location>
        <begin position="59"/>
        <end position="112"/>
    </location>
</feature>
<proteinExistence type="predicted"/>
<dbReference type="Gene3D" id="3.10.450.40">
    <property type="match status" value="1"/>
</dbReference>
<dbReference type="InterPro" id="IPR025711">
    <property type="entry name" value="PepSY"/>
</dbReference>
<dbReference type="Pfam" id="PF03413">
    <property type="entry name" value="PepSY"/>
    <property type="match status" value="1"/>
</dbReference>
<name>A0ABT5RXP7_9BURK</name>
<dbReference type="Proteomes" id="UP001148932">
    <property type="component" value="Unassembled WGS sequence"/>
</dbReference>
<comment type="caution">
    <text evidence="2">The sequence shown here is derived from an EMBL/GenBank/DDBJ whole genome shotgun (WGS) entry which is preliminary data.</text>
</comment>
<organism evidence="2 3">
    <name type="scientific">Acidovorax benzenivorans</name>
    <dbReference type="NCBI Taxonomy" id="2987520"/>
    <lineage>
        <taxon>Bacteria</taxon>
        <taxon>Pseudomonadati</taxon>
        <taxon>Pseudomonadota</taxon>
        <taxon>Betaproteobacteria</taxon>
        <taxon>Burkholderiales</taxon>
        <taxon>Comamonadaceae</taxon>
        <taxon>Acidovorax</taxon>
    </lineage>
</organism>